<dbReference type="RefSeq" id="WP_054970663.1">
    <property type="nucleotide sequence ID" value="NZ_LJCO01000079.1"/>
</dbReference>
<keyword evidence="1" id="KW-1133">Transmembrane helix</keyword>
<name>A0A0P9GP04_9BACL</name>
<accession>A0A0P9GP04</accession>
<evidence type="ECO:0000256" key="1">
    <source>
        <dbReference type="SAM" id="Phobius"/>
    </source>
</evidence>
<keyword evidence="1" id="KW-0812">Transmembrane</keyword>
<comment type="caution">
    <text evidence="2">The sequence shown here is derived from an EMBL/GenBank/DDBJ whole genome shotgun (WGS) entry which is preliminary data.</text>
</comment>
<evidence type="ECO:0000313" key="3">
    <source>
        <dbReference type="Proteomes" id="UP000050482"/>
    </source>
</evidence>
<dbReference type="Proteomes" id="UP000050482">
    <property type="component" value="Unassembled WGS sequence"/>
</dbReference>
<feature type="transmembrane region" description="Helical" evidence="1">
    <location>
        <begin position="33"/>
        <end position="53"/>
    </location>
</feature>
<sequence length="108" mass="11750">MSRMYWVSFALGVVVSCVGIAYSVVTGNWGQTTNVLGGIGMVCMVGPLFGGYGRSGNNSGRGRVGDGFRNQKERNENRLQGLRFGLFILFLGVPMLLSSIAIYFIYPQ</sequence>
<protein>
    <recommendedName>
        <fullName evidence="4">DUF5316 domain-containing protein</fullName>
    </recommendedName>
</protein>
<evidence type="ECO:0000313" key="2">
    <source>
        <dbReference type="EMBL" id="KPV42298.1"/>
    </source>
</evidence>
<gene>
    <name evidence="2" type="ORF">AN477_18525</name>
</gene>
<keyword evidence="1" id="KW-0472">Membrane</keyword>
<feature type="transmembrane region" description="Helical" evidence="1">
    <location>
        <begin position="84"/>
        <end position="106"/>
    </location>
</feature>
<dbReference type="EMBL" id="LJCO01000079">
    <property type="protein sequence ID" value="KPV42298.1"/>
    <property type="molecule type" value="Genomic_DNA"/>
</dbReference>
<organism evidence="2 3">
    <name type="scientific">Alicyclobacillus ferrooxydans</name>
    <dbReference type="NCBI Taxonomy" id="471514"/>
    <lineage>
        <taxon>Bacteria</taxon>
        <taxon>Bacillati</taxon>
        <taxon>Bacillota</taxon>
        <taxon>Bacilli</taxon>
        <taxon>Bacillales</taxon>
        <taxon>Alicyclobacillaceae</taxon>
        <taxon>Alicyclobacillus</taxon>
    </lineage>
</organism>
<keyword evidence="3" id="KW-1185">Reference proteome</keyword>
<dbReference type="PROSITE" id="PS51257">
    <property type="entry name" value="PROKAR_LIPOPROTEIN"/>
    <property type="match status" value="1"/>
</dbReference>
<evidence type="ECO:0008006" key="4">
    <source>
        <dbReference type="Google" id="ProtNLM"/>
    </source>
</evidence>
<reference evidence="2 3" key="1">
    <citation type="submission" date="2015-09" db="EMBL/GenBank/DDBJ databases">
        <title>Draft genome sequence of Alicyclobacillus ferrooxydans DSM 22381.</title>
        <authorList>
            <person name="Hemp J."/>
        </authorList>
    </citation>
    <scope>NUCLEOTIDE SEQUENCE [LARGE SCALE GENOMIC DNA]</scope>
    <source>
        <strain evidence="2 3">TC-34</strain>
    </source>
</reference>
<dbReference type="PATRIC" id="fig|471514.4.peg.4625"/>
<dbReference type="AlphaFoldDB" id="A0A0P9GP04"/>
<proteinExistence type="predicted"/>